<evidence type="ECO:0000313" key="6">
    <source>
        <dbReference type="Ensembl" id="ENSSSCP00025015696.1"/>
    </source>
</evidence>
<name>A0A8D0REH1_PIG</name>
<gene>
    <name evidence="6" type="primary">POLR3D</name>
</gene>
<feature type="region of interest" description="Disordered" evidence="5">
    <location>
        <begin position="69"/>
        <end position="107"/>
    </location>
</feature>
<feature type="region of interest" description="Disordered" evidence="5">
    <location>
        <begin position="287"/>
        <end position="331"/>
    </location>
</feature>
<keyword evidence="2" id="KW-0240">DNA-directed RNA polymerase</keyword>
<sequence length="484" mass="54007">MSEGNAAGDPSTPGGSRPLLPGARGLIGRRPAPSLTPGRLPSIRSRDLTLGGVKKKTFTPNIISRKIKEEPKEEVAVKKEKRERDRDRQREGHGRGRGRPEVIQSHSIFEQGPAEMMKKKGTKLPGLWEEGISGFQVQLPTRRARAVAFPCLLPVSSPCCWPLLYFLHHFPQGTGIRPWTCWPWCWHVGHASLLLAPSLLLASFPTGNWDKTVDMSDIGPSHIINIKKEKRETDEETKQILRMLEKDDFIDDPGLRNDTRNTPVQLPLAHSGWLFKEEDEEADVKPWLPGHKEEDMDVDGPAVKVKEEPRDEEEETKVKAPPRATRKTPSLPKDVSVAELLRELSLTQEEELLFLQLPDSLPGQPPTQDIKPVKTEVQGEDGQMVVIKQEKDREARLAENTCTLADLTEGQVGKLLIRKSGKVQLLLGKVTLDVTMGTACSFLQELVSVGLGDSRTGEMTVLGHVKHKLVCSPNFESLLDHKHR</sequence>
<accession>A0A8D0REH1</accession>
<evidence type="ECO:0000256" key="3">
    <source>
        <dbReference type="ARBA" id="ARBA00023163"/>
    </source>
</evidence>
<protein>
    <submittedName>
        <fullName evidence="6">RNA polymerase III subunit D</fullName>
    </submittedName>
</protein>
<comment type="subcellular location">
    <subcellularLocation>
        <location evidence="1">Nucleus</location>
    </subcellularLocation>
</comment>
<dbReference type="GO" id="GO:0006383">
    <property type="term" value="P:transcription by RNA polymerase III"/>
    <property type="evidence" value="ECO:0007669"/>
    <property type="project" value="InterPro"/>
</dbReference>
<keyword evidence="3" id="KW-0804">Transcription</keyword>
<evidence type="ECO:0000256" key="2">
    <source>
        <dbReference type="ARBA" id="ARBA00022478"/>
    </source>
</evidence>
<feature type="region of interest" description="Disordered" evidence="5">
    <location>
        <begin position="1"/>
        <end position="55"/>
    </location>
</feature>
<dbReference type="InterPro" id="IPR007811">
    <property type="entry name" value="RPC4"/>
</dbReference>
<dbReference type="Ensembl" id="ENSSSCT00025037444.1">
    <property type="protein sequence ID" value="ENSSSCP00025015696.1"/>
    <property type="gene ID" value="ENSSSCG00025027641.1"/>
</dbReference>
<keyword evidence="4" id="KW-0539">Nucleus</keyword>
<organism evidence="6 7">
    <name type="scientific">Sus scrofa</name>
    <name type="common">Pig</name>
    <dbReference type="NCBI Taxonomy" id="9823"/>
    <lineage>
        <taxon>Eukaryota</taxon>
        <taxon>Metazoa</taxon>
        <taxon>Chordata</taxon>
        <taxon>Craniata</taxon>
        <taxon>Vertebrata</taxon>
        <taxon>Euteleostomi</taxon>
        <taxon>Mammalia</taxon>
        <taxon>Eutheria</taxon>
        <taxon>Laurasiatheria</taxon>
        <taxon>Artiodactyla</taxon>
        <taxon>Suina</taxon>
        <taxon>Suidae</taxon>
        <taxon>Sus</taxon>
    </lineage>
</organism>
<dbReference type="Pfam" id="PF05132">
    <property type="entry name" value="RNA_pol_Rpc4"/>
    <property type="match status" value="1"/>
</dbReference>
<evidence type="ECO:0000313" key="7">
    <source>
        <dbReference type="Proteomes" id="UP000694727"/>
    </source>
</evidence>
<dbReference type="PANTHER" id="PTHR13408:SF0">
    <property type="entry name" value="DNA-DIRECTED RNA POLYMERASE III SUBUNIT RPC4"/>
    <property type="match status" value="1"/>
</dbReference>
<dbReference type="GO" id="GO:0003677">
    <property type="term" value="F:DNA binding"/>
    <property type="evidence" value="ECO:0007669"/>
    <property type="project" value="InterPro"/>
</dbReference>
<dbReference type="AlphaFoldDB" id="A0A8D0REH1"/>
<dbReference type="Proteomes" id="UP000694727">
    <property type="component" value="Unplaced"/>
</dbReference>
<evidence type="ECO:0000256" key="4">
    <source>
        <dbReference type="ARBA" id="ARBA00023242"/>
    </source>
</evidence>
<dbReference type="GO" id="GO:0005666">
    <property type="term" value="C:RNA polymerase III complex"/>
    <property type="evidence" value="ECO:0007669"/>
    <property type="project" value="InterPro"/>
</dbReference>
<evidence type="ECO:0000256" key="5">
    <source>
        <dbReference type="SAM" id="MobiDB-lite"/>
    </source>
</evidence>
<reference evidence="6" key="1">
    <citation type="submission" date="2025-08" db="UniProtKB">
        <authorList>
            <consortium name="Ensembl"/>
        </authorList>
    </citation>
    <scope>IDENTIFICATION</scope>
</reference>
<feature type="compositionally biased region" description="Basic and acidic residues" evidence="5">
    <location>
        <begin position="69"/>
        <end position="100"/>
    </location>
</feature>
<proteinExistence type="predicted"/>
<evidence type="ECO:0000256" key="1">
    <source>
        <dbReference type="ARBA" id="ARBA00004123"/>
    </source>
</evidence>
<dbReference type="PANTHER" id="PTHR13408">
    <property type="entry name" value="DNA-DIRECTED RNA POLYMERASE III"/>
    <property type="match status" value="1"/>
</dbReference>